<dbReference type="OrthoDB" id="9772456at2"/>
<dbReference type="GO" id="GO:0008934">
    <property type="term" value="F:inositol monophosphate 1-phosphatase activity"/>
    <property type="evidence" value="ECO:0007669"/>
    <property type="project" value="TreeGrafter"/>
</dbReference>
<reference evidence="5 6" key="1">
    <citation type="journal article" date="2019" name="Environ. Microbiol.">
        <title>Species interactions and distinct microbial communities in high Arctic permafrost affected cryosols are associated with the CH4 and CO2 gas fluxes.</title>
        <authorList>
            <person name="Altshuler I."/>
            <person name="Hamel J."/>
            <person name="Turney S."/>
            <person name="Magnuson E."/>
            <person name="Levesque R."/>
            <person name="Greer C."/>
            <person name="Whyte L.G."/>
        </authorList>
    </citation>
    <scope>NUCLEOTIDE SEQUENCE [LARGE SCALE GENOMIC DNA]</scope>
    <source>
        <strain evidence="5 6">S9.3A</strain>
    </source>
</reference>
<accession>A0A502D4R7</accession>
<proteinExistence type="predicted"/>
<dbReference type="GO" id="GO:0046872">
    <property type="term" value="F:metal ion binding"/>
    <property type="evidence" value="ECO:0007669"/>
    <property type="project" value="UniProtKB-KW"/>
</dbReference>
<keyword evidence="3 4" id="KW-0460">Magnesium</keyword>
<keyword evidence="1 4" id="KW-0479">Metal-binding</keyword>
<dbReference type="RefSeq" id="WP_140736861.1">
    <property type="nucleotide sequence ID" value="NZ_RCZM01000001.1"/>
</dbReference>
<dbReference type="GO" id="GO:0007165">
    <property type="term" value="P:signal transduction"/>
    <property type="evidence" value="ECO:0007669"/>
    <property type="project" value="TreeGrafter"/>
</dbReference>
<dbReference type="GO" id="GO:0006020">
    <property type="term" value="P:inositol metabolic process"/>
    <property type="evidence" value="ECO:0007669"/>
    <property type="project" value="TreeGrafter"/>
</dbReference>
<dbReference type="EMBL" id="RCZM01000001">
    <property type="protein sequence ID" value="TPG19822.1"/>
    <property type="molecule type" value="Genomic_DNA"/>
</dbReference>
<keyword evidence="6" id="KW-1185">Reference proteome</keyword>
<gene>
    <name evidence="5" type="ORF">EAH86_01525</name>
</gene>
<dbReference type="Pfam" id="PF00459">
    <property type="entry name" value="Inositol_P"/>
    <property type="match status" value="1"/>
</dbReference>
<dbReference type="CDD" id="cd01637">
    <property type="entry name" value="IMPase_like"/>
    <property type="match status" value="1"/>
</dbReference>
<evidence type="ECO:0000256" key="3">
    <source>
        <dbReference type="ARBA" id="ARBA00022842"/>
    </source>
</evidence>
<dbReference type="AlphaFoldDB" id="A0A502D4R7"/>
<feature type="binding site" evidence="4">
    <location>
        <position position="89"/>
    </location>
    <ligand>
        <name>Mg(2+)</name>
        <dbReference type="ChEBI" id="CHEBI:18420"/>
        <label>1</label>
        <note>catalytic</note>
    </ligand>
</feature>
<dbReference type="Gene3D" id="3.30.540.10">
    <property type="entry name" value="Fructose-1,6-Bisphosphatase, subunit A, domain 1"/>
    <property type="match status" value="1"/>
</dbReference>
<evidence type="ECO:0000256" key="1">
    <source>
        <dbReference type="ARBA" id="ARBA00022723"/>
    </source>
</evidence>
<organism evidence="5 6">
    <name type="scientific">Pedococcus bigeumensis</name>
    <dbReference type="NCBI Taxonomy" id="433644"/>
    <lineage>
        <taxon>Bacteria</taxon>
        <taxon>Bacillati</taxon>
        <taxon>Actinomycetota</taxon>
        <taxon>Actinomycetes</taxon>
        <taxon>Micrococcales</taxon>
        <taxon>Intrasporangiaceae</taxon>
        <taxon>Pedococcus</taxon>
    </lineage>
</organism>
<evidence type="ECO:0000313" key="5">
    <source>
        <dbReference type="EMBL" id="TPG19822.1"/>
    </source>
</evidence>
<comment type="caution">
    <text evidence="5">The sequence shown here is derived from an EMBL/GenBank/DDBJ whole genome shotgun (WGS) entry which is preliminary data.</text>
</comment>
<dbReference type="PROSITE" id="PS00629">
    <property type="entry name" value="IMP_1"/>
    <property type="match status" value="1"/>
</dbReference>
<evidence type="ECO:0000256" key="2">
    <source>
        <dbReference type="ARBA" id="ARBA00022801"/>
    </source>
</evidence>
<feature type="binding site" evidence="4">
    <location>
        <position position="66"/>
    </location>
    <ligand>
        <name>Mg(2+)</name>
        <dbReference type="ChEBI" id="CHEBI:18420"/>
        <label>1</label>
        <note>catalytic</note>
    </ligand>
</feature>
<comment type="cofactor">
    <cofactor evidence="4">
        <name>Mg(2+)</name>
        <dbReference type="ChEBI" id="CHEBI:18420"/>
    </cofactor>
</comment>
<feature type="binding site" evidence="4">
    <location>
        <position position="207"/>
    </location>
    <ligand>
        <name>Mg(2+)</name>
        <dbReference type="ChEBI" id="CHEBI:18420"/>
        <label>1</label>
        <note>catalytic</note>
    </ligand>
</feature>
<dbReference type="PANTHER" id="PTHR20854">
    <property type="entry name" value="INOSITOL MONOPHOSPHATASE"/>
    <property type="match status" value="1"/>
</dbReference>
<sequence length="263" mass="28480">MDTQQVLDLMKTVAADVITPRFRALADGEVMEKNPGDLVTIADHESEAILTRELSAAFPGAFILGEELTSADPTTLDRYVEAEHAFTVDPVDGTKNFVHGSPDHAVMVSEVVRGETVRAWIWQPEHEVAWVAEKGAGVYRDGERVVREPVADDEDPRGVTSIWPLRGHSLGKLPALVGSWVCCGVDYPRLMEGATDYILYARNSPWDHSPGSLMVTEAGGFVGHTDGTPYSPTVLTPGIIAAADKGTYAAVRRHAAEAFAKRS</sequence>
<evidence type="ECO:0000313" key="6">
    <source>
        <dbReference type="Proteomes" id="UP000317722"/>
    </source>
</evidence>
<keyword evidence="2" id="KW-0378">Hydrolase</keyword>
<dbReference type="InterPro" id="IPR020583">
    <property type="entry name" value="Inositol_monoP_metal-BS"/>
</dbReference>
<dbReference type="SUPFAM" id="SSF56655">
    <property type="entry name" value="Carbohydrate phosphatase"/>
    <property type="match status" value="1"/>
</dbReference>
<dbReference type="InterPro" id="IPR000760">
    <property type="entry name" value="Inositol_monophosphatase-like"/>
</dbReference>
<feature type="binding site" evidence="4">
    <location>
        <position position="92"/>
    </location>
    <ligand>
        <name>Mg(2+)</name>
        <dbReference type="ChEBI" id="CHEBI:18420"/>
        <label>1</label>
        <note>catalytic</note>
    </ligand>
</feature>
<dbReference type="Proteomes" id="UP000317722">
    <property type="component" value="Unassembled WGS sequence"/>
</dbReference>
<name>A0A502D4R7_9MICO</name>
<dbReference type="PRINTS" id="PR00377">
    <property type="entry name" value="IMPHPHTASES"/>
</dbReference>
<dbReference type="PANTHER" id="PTHR20854:SF4">
    <property type="entry name" value="INOSITOL-1-MONOPHOSPHATASE-RELATED"/>
    <property type="match status" value="1"/>
</dbReference>
<evidence type="ECO:0000256" key="4">
    <source>
        <dbReference type="PIRSR" id="PIRSR600760-2"/>
    </source>
</evidence>
<protein>
    <submittedName>
        <fullName evidence="5">Inositol monophosphatase</fullName>
    </submittedName>
</protein>
<dbReference type="Gene3D" id="3.40.190.80">
    <property type="match status" value="1"/>
</dbReference>